<dbReference type="Pfam" id="PF00651">
    <property type="entry name" value="BTB"/>
    <property type="match status" value="1"/>
</dbReference>
<dbReference type="PANTHER" id="PTHR46105">
    <property type="entry name" value="AGAP004733-PA"/>
    <property type="match status" value="1"/>
</dbReference>
<reference evidence="2" key="1">
    <citation type="submission" date="2020-06" db="EMBL/GenBank/DDBJ databases">
        <authorList>
            <consortium name="Wellcome Sanger Institute Data Sharing"/>
        </authorList>
    </citation>
    <scope>NUCLEOTIDE SEQUENCE [LARGE SCALE GENOMIC DNA]</scope>
</reference>
<dbReference type="GO" id="GO:0000981">
    <property type="term" value="F:DNA-binding transcription factor activity, RNA polymerase II-specific"/>
    <property type="evidence" value="ECO:0007669"/>
    <property type="project" value="TreeGrafter"/>
</dbReference>
<dbReference type="Ensembl" id="ENSGWIT00000010956.1">
    <property type="protein sequence ID" value="ENSGWIP00000009836.1"/>
    <property type="gene ID" value="ENSGWIG00000005835.1"/>
</dbReference>
<organism evidence="2 3">
    <name type="scientific">Gouania willdenowi</name>
    <name type="common">Blunt-snouted clingfish</name>
    <name type="synonym">Lepadogaster willdenowi</name>
    <dbReference type="NCBI Taxonomy" id="441366"/>
    <lineage>
        <taxon>Eukaryota</taxon>
        <taxon>Metazoa</taxon>
        <taxon>Chordata</taxon>
        <taxon>Craniata</taxon>
        <taxon>Vertebrata</taxon>
        <taxon>Euteleostomi</taxon>
        <taxon>Actinopterygii</taxon>
        <taxon>Neopterygii</taxon>
        <taxon>Teleostei</taxon>
        <taxon>Neoteleostei</taxon>
        <taxon>Acanthomorphata</taxon>
        <taxon>Ovalentaria</taxon>
        <taxon>Blenniimorphae</taxon>
        <taxon>Blenniiformes</taxon>
        <taxon>Gobiesocoidei</taxon>
        <taxon>Gobiesocidae</taxon>
        <taxon>Gobiesocinae</taxon>
        <taxon>Gouania</taxon>
    </lineage>
</organism>
<accession>A0A8C5G2F1</accession>
<reference evidence="2" key="2">
    <citation type="submission" date="2025-08" db="UniProtKB">
        <authorList>
            <consortium name="Ensembl"/>
        </authorList>
    </citation>
    <scope>IDENTIFICATION</scope>
</reference>
<dbReference type="PROSITE" id="PS50097">
    <property type="entry name" value="BTB"/>
    <property type="match status" value="1"/>
</dbReference>
<evidence type="ECO:0000313" key="3">
    <source>
        <dbReference type="Proteomes" id="UP000694680"/>
    </source>
</evidence>
<dbReference type="InterPro" id="IPR050457">
    <property type="entry name" value="ZnFinger_BTB_dom_contain"/>
</dbReference>
<dbReference type="InterPro" id="IPR011333">
    <property type="entry name" value="SKP1/BTB/POZ_sf"/>
</dbReference>
<protein>
    <recommendedName>
        <fullName evidence="1">BTB domain-containing protein</fullName>
    </recommendedName>
</protein>
<sequence>MDFPGHFQHMFKQLNQQRLQAQLCDCVVLVGAQTFHAHRSILAACSSHFRALLSSSDEIGGINLFLFDMESKCSALVLNHAVITVVFYQL</sequence>
<dbReference type="SUPFAM" id="SSF54695">
    <property type="entry name" value="POZ domain"/>
    <property type="match status" value="1"/>
</dbReference>
<proteinExistence type="predicted"/>
<dbReference type="InterPro" id="IPR000210">
    <property type="entry name" value="BTB/POZ_dom"/>
</dbReference>
<reference evidence="2" key="3">
    <citation type="submission" date="2025-09" db="UniProtKB">
        <authorList>
            <consortium name="Ensembl"/>
        </authorList>
    </citation>
    <scope>IDENTIFICATION</scope>
</reference>
<dbReference type="AlphaFoldDB" id="A0A8C5G2F1"/>
<dbReference type="Gene3D" id="3.30.710.10">
    <property type="entry name" value="Potassium Channel Kv1.1, Chain A"/>
    <property type="match status" value="1"/>
</dbReference>
<name>A0A8C5G2F1_GOUWI</name>
<dbReference type="GO" id="GO:0000978">
    <property type="term" value="F:RNA polymerase II cis-regulatory region sequence-specific DNA binding"/>
    <property type="evidence" value="ECO:0007669"/>
    <property type="project" value="TreeGrafter"/>
</dbReference>
<dbReference type="PANTHER" id="PTHR46105:SF28">
    <property type="entry name" value="ZINC FINGER PROTEIN 37-LIKE"/>
    <property type="match status" value="1"/>
</dbReference>
<evidence type="ECO:0000259" key="1">
    <source>
        <dbReference type="PROSITE" id="PS50097"/>
    </source>
</evidence>
<feature type="domain" description="BTB" evidence="1">
    <location>
        <begin position="24"/>
        <end position="79"/>
    </location>
</feature>
<keyword evidence="3" id="KW-1185">Reference proteome</keyword>
<dbReference type="Proteomes" id="UP000694680">
    <property type="component" value="Chromosome 10"/>
</dbReference>
<evidence type="ECO:0000313" key="2">
    <source>
        <dbReference type="Ensembl" id="ENSGWIP00000009836.1"/>
    </source>
</evidence>